<evidence type="ECO:0000313" key="1">
    <source>
        <dbReference type="EMBL" id="EAQ12475.1"/>
    </source>
</evidence>
<evidence type="ECO:0000313" key="2">
    <source>
        <dbReference type="Proteomes" id="UP000002931"/>
    </source>
</evidence>
<dbReference type="HOGENOM" id="CLU_3414803_0_0_5"/>
<dbReference type="Proteomes" id="UP000002931">
    <property type="component" value="Unassembled WGS sequence"/>
</dbReference>
<comment type="caution">
    <text evidence="1">The sequence shown here is derived from an EMBL/GenBank/DDBJ whole genome shotgun (WGS) entry which is preliminary data.</text>
</comment>
<protein>
    <submittedName>
        <fullName evidence="1">Uncharacterized protein</fullName>
    </submittedName>
</protein>
<dbReference type="AlphaFoldDB" id="A3VGS0"/>
<keyword evidence="2" id="KW-1185">Reference proteome</keyword>
<sequence length="27" mass="3121">MPWVWPFCSMVTFERGSARDTILGDAF</sequence>
<dbReference type="EMBL" id="AAMT01000008">
    <property type="protein sequence ID" value="EAQ12475.1"/>
    <property type="molecule type" value="Genomic_DNA"/>
</dbReference>
<reference evidence="1 2" key="1">
    <citation type="journal article" date="2010" name="J. Bacteriol.">
        <title>Genome sequences of Pelagibaca bermudensis HTCC2601T and Maritimibacter alkaliphilus HTCC2654T, the type strains of two marine Roseobacter genera.</title>
        <authorList>
            <person name="Thrash J.C."/>
            <person name="Cho J.C."/>
            <person name="Ferriera S."/>
            <person name="Johnson J."/>
            <person name="Vergin K.L."/>
            <person name="Giovannoni S.J."/>
        </authorList>
    </citation>
    <scope>NUCLEOTIDE SEQUENCE [LARGE SCALE GENOMIC DNA]</scope>
    <source>
        <strain evidence="1 2">HTCC2654</strain>
    </source>
</reference>
<organism evidence="1 2">
    <name type="scientific">Maritimibacter alkaliphilus HTCC2654</name>
    <dbReference type="NCBI Taxonomy" id="314271"/>
    <lineage>
        <taxon>Bacteria</taxon>
        <taxon>Pseudomonadati</taxon>
        <taxon>Pseudomonadota</taxon>
        <taxon>Alphaproteobacteria</taxon>
        <taxon>Rhodobacterales</taxon>
        <taxon>Roseobacteraceae</taxon>
        <taxon>Maritimibacter</taxon>
    </lineage>
</organism>
<gene>
    <name evidence="1" type="ORF">RB2654_14355</name>
</gene>
<proteinExistence type="predicted"/>
<accession>A3VGS0</accession>
<name>A3VGS0_9RHOB</name>